<accession>A0A8K0GDG3</accession>
<comment type="similarity">
    <text evidence="1">Belongs to the SIKE family.</text>
</comment>
<keyword evidence="2 3" id="KW-0175">Coiled coil</keyword>
<evidence type="ECO:0008006" key="6">
    <source>
        <dbReference type="Google" id="ProtNLM"/>
    </source>
</evidence>
<comment type="caution">
    <text evidence="4">The sequence shown here is derived from an EMBL/GenBank/DDBJ whole genome shotgun (WGS) entry which is preliminary data.</text>
</comment>
<reference evidence="4" key="1">
    <citation type="submission" date="2019-08" db="EMBL/GenBank/DDBJ databases">
        <title>The genome of the North American firefly Photinus pyralis.</title>
        <authorList>
            <consortium name="Photinus pyralis genome working group"/>
            <person name="Fallon T.R."/>
            <person name="Sander Lower S.E."/>
            <person name="Weng J.-K."/>
        </authorList>
    </citation>
    <scope>NUCLEOTIDE SEQUENCE</scope>
    <source>
        <strain evidence="4">TRF0915ILg1</strain>
        <tissue evidence="4">Whole body</tissue>
    </source>
</reference>
<evidence type="ECO:0000313" key="4">
    <source>
        <dbReference type="EMBL" id="KAF2894238.1"/>
    </source>
</evidence>
<evidence type="ECO:0000256" key="3">
    <source>
        <dbReference type="SAM" id="Coils"/>
    </source>
</evidence>
<name>A0A8K0GDG3_IGNLU</name>
<dbReference type="PANTHER" id="PTHR12186:SF2">
    <property type="entry name" value="FGFR1 ONCOGENE PARTNER 2 HOMOLOG"/>
    <property type="match status" value="1"/>
</dbReference>
<feature type="coiled-coil region" evidence="3">
    <location>
        <begin position="27"/>
        <end position="118"/>
    </location>
</feature>
<organism evidence="4 5">
    <name type="scientific">Ignelater luminosus</name>
    <name type="common">Cucubano</name>
    <name type="synonym">Pyrophorus luminosus</name>
    <dbReference type="NCBI Taxonomy" id="2038154"/>
    <lineage>
        <taxon>Eukaryota</taxon>
        <taxon>Metazoa</taxon>
        <taxon>Ecdysozoa</taxon>
        <taxon>Arthropoda</taxon>
        <taxon>Hexapoda</taxon>
        <taxon>Insecta</taxon>
        <taxon>Pterygota</taxon>
        <taxon>Neoptera</taxon>
        <taxon>Endopterygota</taxon>
        <taxon>Coleoptera</taxon>
        <taxon>Polyphaga</taxon>
        <taxon>Elateriformia</taxon>
        <taxon>Elateroidea</taxon>
        <taxon>Elateridae</taxon>
        <taxon>Agrypninae</taxon>
        <taxon>Pyrophorini</taxon>
        <taxon>Ignelater</taxon>
    </lineage>
</organism>
<protein>
    <recommendedName>
        <fullName evidence="6">FGFR1 oncogene partner 2 homolog</fullName>
    </recommendedName>
</protein>
<dbReference type="OrthoDB" id="21214at2759"/>
<dbReference type="Proteomes" id="UP000801492">
    <property type="component" value="Unassembled WGS sequence"/>
</dbReference>
<dbReference type="InterPro" id="IPR008555">
    <property type="entry name" value="SIKE"/>
</dbReference>
<sequence>MLEHNAIVIYSYTSRMSLTIQQIIVDAKRLTERLKERDNTADVLLNETHAINKKIDAMKQYQEEVEQLNEVAHQKPHSQLIANIQKENRHLREIQQENRELRAALEEHQTALEHIMSKYRQHTTQQIYKSRINFLALQNDKYNEVISKQAEKIQEMAAVMDHAAFIDESQNNENNELMSRLKTENQGLRELLEISCKFGSYGKTLRASTEDKVVQTDNTSL</sequence>
<keyword evidence="5" id="KW-1185">Reference proteome</keyword>
<dbReference type="Pfam" id="PF05769">
    <property type="entry name" value="SIKE"/>
    <property type="match status" value="1"/>
</dbReference>
<dbReference type="PANTHER" id="PTHR12186">
    <property type="entry name" value="SIKE FAMILY MEMBER"/>
    <property type="match status" value="1"/>
</dbReference>
<dbReference type="AlphaFoldDB" id="A0A8K0GDG3"/>
<gene>
    <name evidence="4" type="ORF">ILUMI_11931</name>
</gene>
<evidence type="ECO:0000313" key="5">
    <source>
        <dbReference type="Proteomes" id="UP000801492"/>
    </source>
</evidence>
<dbReference type="EMBL" id="VTPC01007205">
    <property type="protein sequence ID" value="KAF2894238.1"/>
    <property type="molecule type" value="Genomic_DNA"/>
</dbReference>
<evidence type="ECO:0000256" key="1">
    <source>
        <dbReference type="ARBA" id="ARBA00005537"/>
    </source>
</evidence>
<evidence type="ECO:0000256" key="2">
    <source>
        <dbReference type="ARBA" id="ARBA00023054"/>
    </source>
</evidence>
<proteinExistence type="inferred from homology"/>